<accession>A0A6J4I954</accession>
<protein>
    <submittedName>
        <fullName evidence="1">Uncharacterized protein</fullName>
    </submittedName>
</protein>
<dbReference type="EMBL" id="CADCTR010000502">
    <property type="protein sequence ID" value="CAA9244889.1"/>
    <property type="molecule type" value="Genomic_DNA"/>
</dbReference>
<dbReference type="Pfam" id="PF13565">
    <property type="entry name" value="HTH_32"/>
    <property type="match status" value="1"/>
</dbReference>
<name>A0A6J4I954_9CHLR</name>
<dbReference type="AlphaFoldDB" id="A0A6J4I954"/>
<sequence length="124" mass="14456">MGYSVDLRERIVEAVLERRLSIREAADTFRVGHATVERYLRRFRESGELTPCRPPGRPSRVDEEQLGALKKQLEAHNELTLMEHCELWEEDTGIRLSYVTMHRLSKRLGISRKKRPSQPVSKTL</sequence>
<dbReference type="SUPFAM" id="SSF46689">
    <property type="entry name" value="Homeodomain-like"/>
    <property type="match status" value="1"/>
</dbReference>
<reference evidence="1" key="1">
    <citation type="submission" date="2020-02" db="EMBL/GenBank/DDBJ databases">
        <authorList>
            <person name="Meier V. D."/>
        </authorList>
    </citation>
    <scope>NUCLEOTIDE SEQUENCE</scope>
    <source>
        <strain evidence="1">AVDCRST_MAG93</strain>
    </source>
</reference>
<gene>
    <name evidence="1" type="ORF">AVDCRST_MAG93-1485</name>
</gene>
<proteinExistence type="predicted"/>
<dbReference type="Gene3D" id="1.10.10.10">
    <property type="entry name" value="Winged helix-like DNA-binding domain superfamily/Winged helix DNA-binding domain"/>
    <property type="match status" value="1"/>
</dbReference>
<organism evidence="1">
    <name type="scientific">uncultured Chloroflexia bacterium</name>
    <dbReference type="NCBI Taxonomy" id="1672391"/>
    <lineage>
        <taxon>Bacteria</taxon>
        <taxon>Bacillati</taxon>
        <taxon>Chloroflexota</taxon>
        <taxon>Chloroflexia</taxon>
        <taxon>environmental samples</taxon>
    </lineage>
</organism>
<evidence type="ECO:0000313" key="1">
    <source>
        <dbReference type="EMBL" id="CAA9244889.1"/>
    </source>
</evidence>
<dbReference type="InterPro" id="IPR009057">
    <property type="entry name" value="Homeodomain-like_sf"/>
</dbReference>
<dbReference type="InterPro" id="IPR036388">
    <property type="entry name" value="WH-like_DNA-bd_sf"/>
</dbReference>